<keyword evidence="1" id="KW-0472">Membrane</keyword>
<organism evidence="2 3">
    <name type="scientific">Humitalea rosea</name>
    <dbReference type="NCBI Taxonomy" id="990373"/>
    <lineage>
        <taxon>Bacteria</taxon>
        <taxon>Pseudomonadati</taxon>
        <taxon>Pseudomonadota</taxon>
        <taxon>Alphaproteobacteria</taxon>
        <taxon>Acetobacterales</taxon>
        <taxon>Roseomonadaceae</taxon>
        <taxon>Humitalea</taxon>
    </lineage>
</organism>
<reference evidence="2 3" key="1">
    <citation type="submission" date="2018-06" db="EMBL/GenBank/DDBJ databases">
        <title>Genomic Encyclopedia of Archaeal and Bacterial Type Strains, Phase II (KMG-II): from individual species to whole genera.</title>
        <authorList>
            <person name="Goeker M."/>
        </authorList>
    </citation>
    <scope>NUCLEOTIDE SEQUENCE [LARGE SCALE GENOMIC DNA]</scope>
    <source>
        <strain evidence="2 3">DSM 24525</strain>
    </source>
</reference>
<sequence length="163" mass="17813">MTEPEAPLFEAISTPNASVTRGTLLGVAGVLAAGAAATSVLFLWIGAWPVFGFLGIEMAVVLGLLLTHARRSSRSYERLLLAEGRLTIERRDGRGRKESLALDPYWTRMEWQDAPGTPLLLSCRGQRVEIGRHLNAAERRSLHGALAAALRAWKTPVFNNPQL</sequence>
<protein>
    <submittedName>
        <fullName evidence="2">Putative membrane protein</fullName>
    </submittedName>
</protein>
<keyword evidence="3" id="KW-1185">Reference proteome</keyword>
<accession>A0A2W7IFH3</accession>
<keyword evidence="1" id="KW-0812">Transmembrane</keyword>
<dbReference type="OrthoDB" id="9808190at2"/>
<evidence type="ECO:0000256" key="1">
    <source>
        <dbReference type="SAM" id="Phobius"/>
    </source>
</evidence>
<evidence type="ECO:0000313" key="2">
    <source>
        <dbReference type="EMBL" id="PZW45658.1"/>
    </source>
</evidence>
<dbReference type="RefSeq" id="WP_111398318.1">
    <property type="nucleotide sequence ID" value="NZ_QKYU01000011.1"/>
</dbReference>
<comment type="caution">
    <text evidence="2">The sequence shown here is derived from an EMBL/GenBank/DDBJ whole genome shotgun (WGS) entry which is preliminary data.</text>
</comment>
<feature type="transmembrane region" description="Helical" evidence="1">
    <location>
        <begin position="51"/>
        <end position="69"/>
    </location>
</feature>
<gene>
    <name evidence="2" type="ORF">C8P66_11173</name>
</gene>
<keyword evidence="1" id="KW-1133">Transmembrane helix</keyword>
<dbReference type="InterPro" id="IPR019253">
    <property type="entry name" value="DUF2244_TM"/>
</dbReference>
<dbReference type="Pfam" id="PF10003">
    <property type="entry name" value="DUF2244"/>
    <property type="match status" value="1"/>
</dbReference>
<evidence type="ECO:0000313" key="3">
    <source>
        <dbReference type="Proteomes" id="UP000249688"/>
    </source>
</evidence>
<dbReference type="AlphaFoldDB" id="A0A2W7IFH3"/>
<dbReference type="Proteomes" id="UP000249688">
    <property type="component" value="Unassembled WGS sequence"/>
</dbReference>
<feature type="transmembrane region" description="Helical" evidence="1">
    <location>
        <begin position="24"/>
        <end position="45"/>
    </location>
</feature>
<name>A0A2W7IFH3_9PROT</name>
<dbReference type="EMBL" id="QKYU01000011">
    <property type="protein sequence ID" value="PZW45658.1"/>
    <property type="molecule type" value="Genomic_DNA"/>
</dbReference>
<proteinExistence type="predicted"/>